<reference evidence="9 10" key="1">
    <citation type="submission" date="2018-06" db="EMBL/GenBank/DDBJ databases">
        <title>Nitrincola tibetense sp. nov., isolated from Lake XuguoCo on Tibetan Plateau.</title>
        <authorList>
            <person name="Xing P."/>
        </authorList>
    </citation>
    <scope>NUCLEOTIDE SEQUENCE [LARGE SCALE GENOMIC DNA]</scope>
    <source>
        <strain evidence="10">xg18</strain>
    </source>
</reference>
<protein>
    <submittedName>
        <fullName evidence="9">Cytochrome c oxidase accessory protein CcoG</fullName>
    </submittedName>
</protein>
<dbReference type="PANTHER" id="PTHR30176">
    <property type="entry name" value="FERREDOXIN-TYPE PROTEIN NAPH"/>
    <property type="match status" value="1"/>
</dbReference>
<keyword evidence="7" id="KW-1133">Transmembrane helix</keyword>
<dbReference type="InterPro" id="IPR032879">
    <property type="entry name" value="FixG_C"/>
</dbReference>
<dbReference type="RefSeq" id="WP_112158969.1">
    <property type="nucleotide sequence ID" value="NZ_QKRX01000005.1"/>
</dbReference>
<feature type="transmembrane region" description="Helical" evidence="7">
    <location>
        <begin position="79"/>
        <end position="100"/>
    </location>
</feature>
<keyword evidence="1" id="KW-0813">Transport</keyword>
<dbReference type="EMBL" id="QKRX01000005">
    <property type="protein sequence ID" value="RAU18328.1"/>
    <property type="molecule type" value="Genomic_DNA"/>
</dbReference>
<gene>
    <name evidence="9" type="primary">ccoG</name>
    <name evidence="9" type="ORF">DN062_08845</name>
</gene>
<evidence type="ECO:0000256" key="5">
    <source>
        <dbReference type="ARBA" id="ARBA00023004"/>
    </source>
</evidence>
<proteinExistence type="predicted"/>
<keyword evidence="5" id="KW-0408">Iron</keyword>
<dbReference type="GO" id="GO:0005886">
    <property type="term" value="C:plasma membrane"/>
    <property type="evidence" value="ECO:0007669"/>
    <property type="project" value="TreeGrafter"/>
</dbReference>
<dbReference type="InterPro" id="IPR014116">
    <property type="entry name" value="Cyt_c_oxidase_cbb3_FixG"/>
</dbReference>
<keyword evidence="7" id="KW-0472">Membrane</keyword>
<comment type="caution">
    <text evidence="9">The sequence shown here is derived from an EMBL/GenBank/DDBJ whole genome shotgun (WGS) entry which is preliminary data.</text>
</comment>
<dbReference type="PANTHER" id="PTHR30176:SF3">
    <property type="entry name" value="FERREDOXIN-TYPE PROTEIN NAPH"/>
    <property type="match status" value="1"/>
</dbReference>
<evidence type="ECO:0000256" key="7">
    <source>
        <dbReference type="SAM" id="Phobius"/>
    </source>
</evidence>
<feature type="transmembrane region" description="Helical" evidence="7">
    <location>
        <begin position="325"/>
        <end position="345"/>
    </location>
</feature>
<dbReference type="Pfam" id="PF13746">
    <property type="entry name" value="Fer4_18"/>
    <property type="match status" value="1"/>
</dbReference>
<evidence type="ECO:0000256" key="3">
    <source>
        <dbReference type="ARBA" id="ARBA00022723"/>
    </source>
</evidence>
<keyword evidence="3" id="KW-0479">Metal-binding</keyword>
<dbReference type="SUPFAM" id="SSF54862">
    <property type="entry name" value="4Fe-4S ferredoxins"/>
    <property type="match status" value="1"/>
</dbReference>
<dbReference type="PROSITE" id="PS00198">
    <property type="entry name" value="4FE4S_FER_1"/>
    <property type="match status" value="1"/>
</dbReference>
<keyword evidence="10" id="KW-1185">Reference proteome</keyword>
<keyword evidence="4" id="KW-0249">Electron transport</keyword>
<dbReference type="OrthoDB" id="9811700at2"/>
<dbReference type="InterPro" id="IPR051684">
    <property type="entry name" value="Electron_Trans/Redox"/>
</dbReference>
<dbReference type="PROSITE" id="PS51379">
    <property type="entry name" value="4FE4S_FER_2"/>
    <property type="match status" value="1"/>
</dbReference>
<dbReference type="Proteomes" id="UP000250744">
    <property type="component" value="Unassembled WGS sequence"/>
</dbReference>
<dbReference type="InterPro" id="IPR017896">
    <property type="entry name" value="4Fe4S_Fe-S-bd"/>
</dbReference>
<accession>A0A364NMJ0</accession>
<feature type="transmembrane region" description="Helical" evidence="7">
    <location>
        <begin position="38"/>
        <end position="59"/>
    </location>
</feature>
<evidence type="ECO:0000313" key="10">
    <source>
        <dbReference type="Proteomes" id="UP000250744"/>
    </source>
</evidence>
<evidence type="ECO:0000313" key="9">
    <source>
        <dbReference type="EMBL" id="RAU18328.1"/>
    </source>
</evidence>
<feature type="transmembrane region" description="Helical" evidence="7">
    <location>
        <begin position="153"/>
        <end position="171"/>
    </location>
</feature>
<dbReference type="NCBIfam" id="TIGR02745">
    <property type="entry name" value="ccoG_rdxA_fixG"/>
    <property type="match status" value="1"/>
</dbReference>
<feature type="domain" description="4Fe-4S ferredoxin-type" evidence="8">
    <location>
        <begin position="247"/>
        <end position="276"/>
    </location>
</feature>
<evidence type="ECO:0000256" key="2">
    <source>
        <dbReference type="ARBA" id="ARBA00022485"/>
    </source>
</evidence>
<keyword evidence="2" id="KW-0004">4Fe-4S</keyword>
<evidence type="ECO:0000259" key="8">
    <source>
        <dbReference type="PROSITE" id="PS51379"/>
    </source>
</evidence>
<dbReference type="GO" id="GO:0051539">
    <property type="term" value="F:4 iron, 4 sulfur cluster binding"/>
    <property type="evidence" value="ECO:0007669"/>
    <property type="project" value="UniProtKB-KW"/>
</dbReference>
<feature type="transmembrane region" description="Helical" evidence="7">
    <location>
        <begin position="183"/>
        <end position="202"/>
    </location>
</feature>
<keyword evidence="6" id="KW-0411">Iron-sulfur</keyword>
<evidence type="ECO:0000256" key="6">
    <source>
        <dbReference type="ARBA" id="ARBA00023014"/>
    </source>
</evidence>
<dbReference type="Gene3D" id="3.30.70.20">
    <property type="match status" value="1"/>
</dbReference>
<keyword evidence="7" id="KW-0812">Transmembrane</keyword>
<evidence type="ECO:0000256" key="1">
    <source>
        <dbReference type="ARBA" id="ARBA00022448"/>
    </source>
</evidence>
<evidence type="ECO:0000256" key="4">
    <source>
        <dbReference type="ARBA" id="ARBA00022982"/>
    </source>
</evidence>
<name>A0A364NMJ0_9GAMM</name>
<sequence>MDKINHVQVNTPSYAQDGKFHVRLTQGYFQNLRRMTSWPLIVLFFLVVWLEWEGTPLLLFSFEQRQILFFGIQLSWHDLPLLAGVMIAGASLLFFAAVAWGRVWCGFACPQSIWTWIFIRIEDWIEGSAQQRSRREKRVLTPKDIFRRVAKHLLWIGVASLTAITFTGYFIPIRDLVSLEVFQSSTTLGWLVIMATLTYLNAGLVREKICLHACPYSRFQAVMFDQHTRTVTYDVERGEPRGKRRQAEALKQPIGDCVDCGICVQVCPTGIDIREGLQAACIDCAACVDACDTVMQTLDRPKGLIRFASEAQLQKQPSPMIRLRLLGYGCVMLIAMGAVLFGFAAKESLRVDIARDRGPLFMQLDEHTFCNLYNVKVERFHPDLRNVSIRLTEPNVFELFGPTKLDLTDQNAQWVAYRVCSNQISSPRSEVGFLVEGHGMSRQLNTSFFTRSLDFQNN</sequence>
<dbReference type="InterPro" id="IPR017900">
    <property type="entry name" value="4Fe4S_Fe_S_CS"/>
</dbReference>
<dbReference type="Gene3D" id="2.60.40.10">
    <property type="entry name" value="Immunoglobulins"/>
    <property type="match status" value="1"/>
</dbReference>
<dbReference type="InterPro" id="IPR013783">
    <property type="entry name" value="Ig-like_fold"/>
</dbReference>
<dbReference type="AlphaFoldDB" id="A0A364NMJ0"/>
<dbReference type="Pfam" id="PF11614">
    <property type="entry name" value="FixG_C"/>
    <property type="match status" value="1"/>
</dbReference>
<organism evidence="9 10">
    <name type="scientific">Nitrincola tibetensis</name>
    <dbReference type="NCBI Taxonomy" id="2219697"/>
    <lineage>
        <taxon>Bacteria</taxon>
        <taxon>Pseudomonadati</taxon>
        <taxon>Pseudomonadota</taxon>
        <taxon>Gammaproteobacteria</taxon>
        <taxon>Oceanospirillales</taxon>
        <taxon>Oceanospirillaceae</taxon>
        <taxon>Nitrincola</taxon>
    </lineage>
</organism>
<dbReference type="GO" id="GO:0046872">
    <property type="term" value="F:metal ion binding"/>
    <property type="evidence" value="ECO:0007669"/>
    <property type="project" value="UniProtKB-KW"/>
</dbReference>